<dbReference type="AlphaFoldDB" id="A0A2S9VC16"/>
<dbReference type="OrthoDB" id="5636623at2"/>
<dbReference type="EMBL" id="PVNP01000076">
    <property type="protein sequence ID" value="PRO73990.1"/>
    <property type="molecule type" value="Genomic_DNA"/>
</dbReference>
<name>A0A2S9VC16_9ALTE</name>
<keyword evidence="3" id="KW-1185">Reference proteome</keyword>
<dbReference type="InterPro" id="IPR007462">
    <property type="entry name" value="COV1-like"/>
</dbReference>
<dbReference type="Proteomes" id="UP000238949">
    <property type="component" value="Unassembled WGS sequence"/>
</dbReference>
<feature type="transmembrane region" description="Helical" evidence="1">
    <location>
        <begin position="50"/>
        <end position="75"/>
    </location>
</feature>
<accession>A0A2S9VC16</accession>
<keyword evidence="1" id="KW-1133">Transmembrane helix</keyword>
<keyword evidence="1" id="KW-0472">Membrane</keyword>
<evidence type="ECO:0000313" key="3">
    <source>
        <dbReference type="Proteomes" id="UP000238949"/>
    </source>
</evidence>
<feature type="transmembrane region" description="Helical" evidence="1">
    <location>
        <begin position="12"/>
        <end position="30"/>
    </location>
</feature>
<dbReference type="RefSeq" id="WP_105934238.1">
    <property type="nucleotide sequence ID" value="NZ_PVNP01000076.1"/>
</dbReference>
<sequence length="192" mass="21145">MLNKLLLLPVKGLVTILPFAITIYFLVWLVSSTEALLSPLIPAQYYFPGLGVVTVILALTAIGILINAYLFNWVILLGERLFARVPVVKTLFGAVQDAVELFEVKKEKEAKKAVAVELDNGIKLVGFMTSEKVANKLFPGEDKVAVYLPLSYQIGGYTIYLERDRITPLDIDVETAMRIAVTGGNSIEKDAK</sequence>
<dbReference type="Pfam" id="PF04367">
    <property type="entry name" value="DUF502"/>
    <property type="match status" value="1"/>
</dbReference>
<protein>
    <recommendedName>
        <fullName evidence="4">DUF502 domain-containing protein</fullName>
    </recommendedName>
</protein>
<comment type="caution">
    <text evidence="2">The sequence shown here is derived from an EMBL/GenBank/DDBJ whole genome shotgun (WGS) entry which is preliminary data.</text>
</comment>
<organism evidence="2 3">
    <name type="scientific">Alteromonas alba</name>
    <dbReference type="NCBI Taxonomy" id="2079529"/>
    <lineage>
        <taxon>Bacteria</taxon>
        <taxon>Pseudomonadati</taxon>
        <taxon>Pseudomonadota</taxon>
        <taxon>Gammaproteobacteria</taxon>
        <taxon>Alteromonadales</taxon>
        <taxon>Alteromonadaceae</taxon>
        <taxon>Alteromonas/Salinimonas group</taxon>
        <taxon>Alteromonas</taxon>
    </lineage>
</organism>
<reference evidence="3" key="1">
    <citation type="journal article" date="2020" name="Int. J. Syst. Evol. Microbiol.">
        <title>Alteromonas alba sp. nov., a marine bacterium isolated from the seawater of the West Pacific Ocean.</title>
        <authorList>
            <person name="Sun C."/>
            <person name="Wu Y.-H."/>
            <person name="Xamxidin M."/>
            <person name="Cheng H."/>
            <person name="Xu X.-W."/>
        </authorList>
    </citation>
    <scope>NUCLEOTIDE SEQUENCE [LARGE SCALE GENOMIC DNA]</scope>
    <source>
        <strain evidence="3">190</strain>
    </source>
</reference>
<dbReference type="PANTHER" id="PTHR31876">
    <property type="entry name" value="COV-LIKE PROTEIN 1"/>
    <property type="match status" value="1"/>
</dbReference>
<gene>
    <name evidence="2" type="ORF">C6Y40_08615</name>
</gene>
<dbReference type="PANTHER" id="PTHR31876:SF26">
    <property type="entry name" value="PROTEIN LIKE COV 2"/>
    <property type="match status" value="1"/>
</dbReference>
<evidence type="ECO:0008006" key="4">
    <source>
        <dbReference type="Google" id="ProtNLM"/>
    </source>
</evidence>
<evidence type="ECO:0000313" key="2">
    <source>
        <dbReference type="EMBL" id="PRO73990.1"/>
    </source>
</evidence>
<keyword evidence="1" id="KW-0812">Transmembrane</keyword>
<evidence type="ECO:0000256" key="1">
    <source>
        <dbReference type="SAM" id="Phobius"/>
    </source>
</evidence>
<proteinExistence type="predicted"/>